<dbReference type="RefSeq" id="WP_201331138.1">
    <property type="nucleotide sequence ID" value="NZ_BOCG01000343.1"/>
</dbReference>
<evidence type="ECO:0000313" key="3">
    <source>
        <dbReference type="Proteomes" id="UP000616547"/>
    </source>
</evidence>
<comment type="caution">
    <text evidence="2">The sequence shown here is derived from an EMBL/GenBank/DDBJ whole genome shotgun (WGS) entry which is preliminary data.</text>
</comment>
<accession>A0ABQ3W4D3</accession>
<name>A0ABQ3W4D3_9LACO</name>
<keyword evidence="1" id="KW-0472">Membrane</keyword>
<dbReference type="Proteomes" id="UP000616547">
    <property type="component" value="Unassembled WGS sequence"/>
</dbReference>
<organism evidence="2 3">
    <name type="scientific">Lactobacillus nasalidis</name>
    <dbReference type="NCBI Taxonomy" id="2797258"/>
    <lineage>
        <taxon>Bacteria</taxon>
        <taxon>Bacillati</taxon>
        <taxon>Bacillota</taxon>
        <taxon>Bacilli</taxon>
        <taxon>Lactobacillales</taxon>
        <taxon>Lactobacillaceae</taxon>
        <taxon>Lactobacillus</taxon>
    </lineage>
</organism>
<feature type="transmembrane region" description="Helical" evidence="1">
    <location>
        <begin position="7"/>
        <end position="26"/>
    </location>
</feature>
<keyword evidence="3" id="KW-1185">Reference proteome</keyword>
<evidence type="ECO:0000313" key="2">
    <source>
        <dbReference type="EMBL" id="GHW01256.1"/>
    </source>
</evidence>
<keyword evidence="1" id="KW-1133">Transmembrane helix</keyword>
<proteinExistence type="predicted"/>
<feature type="transmembrane region" description="Helical" evidence="1">
    <location>
        <begin position="46"/>
        <end position="67"/>
    </location>
</feature>
<dbReference type="EMBL" id="BOCI01000251">
    <property type="protein sequence ID" value="GHW01256.1"/>
    <property type="molecule type" value="Genomic_DNA"/>
</dbReference>
<reference evidence="3" key="1">
    <citation type="submission" date="2021-01" db="EMBL/GenBank/DDBJ databases">
        <title>Draft genome sequence of Nasalis larvatus strain YZ03.</title>
        <authorList>
            <person name="Suzuki-Hashido N."/>
            <person name="Tsuchida S."/>
            <person name="Hayakawa T."/>
        </authorList>
    </citation>
    <scope>NUCLEOTIDE SEQUENCE [LARGE SCALE GENOMIC DNA]</scope>
    <source>
        <strain evidence="3">YZ03</strain>
    </source>
</reference>
<keyword evidence="1" id="KW-0812">Transmembrane</keyword>
<evidence type="ECO:0000256" key="1">
    <source>
        <dbReference type="SAM" id="Phobius"/>
    </source>
</evidence>
<sequence length="80" mass="9636">MKKFLRVTATLLSAAAILDSLYWLFVGHSYLRVAFLKLTRDYNIPVWLQVAAIIGILFFLSQYDWFFDHLFRDERDRKYK</sequence>
<protein>
    <submittedName>
        <fullName evidence="2">Uncharacterized protein</fullName>
    </submittedName>
</protein>
<gene>
    <name evidence="2" type="ORF">lacNasYZ03_09430</name>
</gene>